<name>A0AAV4YSK6_AERCA</name>
<evidence type="ECO:0000313" key="2">
    <source>
        <dbReference type="Proteomes" id="UP000886939"/>
    </source>
</evidence>
<comment type="caution">
    <text evidence="1">The sequence shown here is derived from an EMBL/GenBank/DDBJ whole genome shotgun (WGS) entry which is preliminary data.</text>
</comment>
<reference evidence="1" key="1">
    <citation type="submission" date="2021-07" db="EMBL/GenBank/DDBJ databases">
        <title>Draft genome sequence of carbapenem-resistant Aeromonas spp. in Japan.</title>
        <authorList>
            <person name="Maehana S."/>
            <person name="Suzuki M."/>
            <person name="Kitasato H."/>
        </authorList>
    </citation>
    <scope>NUCLEOTIDE SEQUENCE</scope>
    <source>
        <strain evidence="1">KAM343</strain>
    </source>
</reference>
<accession>A0AAV4YSK6</accession>
<dbReference type="Proteomes" id="UP000886939">
    <property type="component" value="Unassembled WGS sequence"/>
</dbReference>
<dbReference type="EMBL" id="BPNI01000122">
    <property type="protein sequence ID" value="GJA43070.1"/>
    <property type="molecule type" value="Genomic_DNA"/>
</dbReference>
<organism evidence="1 2">
    <name type="scientific">Aeromonas caviae</name>
    <name type="common">Aeromonas punctata</name>
    <dbReference type="NCBI Taxonomy" id="648"/>
    <lineage>
        <taxon>Bacteria</taxon>
        <taxon>Pseudomonadati</taxon>
        <taxon>Pseudomonadota</taxon>
        <taxon>Gammaproteobacteria</taxon>
        <taxon>Aeromonadales</taxon>
        <taxon>Aeromonadaceae</taxon>
        <taxon>Aeromonas</taxon>
    </lineage>
</organism>
<sequence length="71" mass="7927">MGNIMPVPTPPFTYHCPQCGWNKTVAPKSDVLVRGHTWFEACPECHHAPLEKSSATLVELTIAKLKDVIRK</sequence>
<protein>
    <recommendedName>
        <fullName evidence="3">Restriction alleviation protein, Lar family</fullName>
    </recommendedName>
</protein>
<proteinExistence type="predicted"/>
<evidence type="ECO:0008006" key="3">
    <source>
        <dbReference type="Google" id="ProtNLM"/>
    </source>
</evidence>
<evidence type="ECO:0000313" key="1">
    <source>
        <dbReference type="EMBL" id="GJA43070.1"/>
    </source>
</evidence>
<gene>
    <name evidence="1" type="ORF">KAM343_38660</name>
</gene>
<dbReference type="AlphaFoldDB" id="A0AAV4YSK6"/>